<dbReference type="Proteomes" id="UP000278756">
    <property type="component" value="Chromosome 1"/>
</dbReference>
<evidence type="ECO:0000256" key="1">
    <source>
        <dbReference type="SAM" id="SignalP"/>
    </source>
</evidence>
<name>A0A3G9FZQ7_9CAUL</name>
<feature type="chain" id="PRO_5018168346" description="Homogentisate 1,2-dioxygenase" evidence="1">
    <location>
        <begin position="20"/>
        <end position="167"/>
    </location>
</feature>
<sequence>MRALLLSAALLLTAAPVWAEEAKPACPPEPVLTGPFTHWMHATPVKATAEASGAPALSLGKPVKVTLLEATRVTYKRARATPPTTSTFSGTLSLSVTEAGTYGIAAGAGLWIDVVKDGEALKSSKHGHGPDCSGIRKIVDFDLQPGTYEVRLIDNKTADVTVMVLKR</sequence>
<protein>
    <recommendedName>
        <fullName evidence="4">Homogentisate 1,2-dioxygenase</fullName>
    </recommendedName>
</protein>
<dbReference type="AlphaFoldDB" id="A0A3G9FZQ7"/>
<evidence type="ECO:0008006" key="4">
    <source>
        <dbReference type="Google" id="ProtNLM"/>
    </source>
</evidence>
<dbReference type="EMBL" id="AP018827">
    <property type="protein sequence ID" value="BBF80520.1"/>
    <property type="molecule type" value="Genomic_DNA"/>
</dbReference>
<dbReference type="OrthoDB" id="7376020at2"/>
<organism evidence="2 3">
    <name type="scientific">Asticcacaulis excentricus</name>
    <dbReference type="NCBI Taxonomy" id="78587"/>
    <lineage>
        <taxon>Bacteria</taxon>
        <taxon>Pseudomonadati</taxon>
        <taxon>Pseudomonadota</taxon>
        <taxon>Alphaproteobacteria</taxon>
        <taxon>Caulobacterales</taxon>
        <taxon>Caulobacteraceae</taxon>
        <taxon>Asticcacaulis</taxon>
    </lineage>
</organism>
<feature type="signal peptide" evidence="1">
    <location>
        <begin position="1"/>
        <end position="19"/>
    </location>
</feature>
<dbReference type="RefSeq" id="WP_126420922.1">
    <property type="nucleotide sequence ID" value="NZ_AP018827.1"/>
</dbReference>
<reference evidence="3" key="2">
    <citation type="journal article" date="2017" name="Plant Physiol. Biochem.">
        <title>Differential oxidative and antioxidative response of duckweed Lemna minor toward plant growth promoting/inhibiting bacteria.</title>
        <authorList>
            <person name="Ishizawa H."/>
            <person name="Kuroda M."/>
            <person name="Morikawa M."/>
            <person name="Ike M."/>
        </authorList>
    </citation>
    <scope>NUCLEOTIDE SEQUENCE [LARGE SCALE GENOMIC DNA]</scope>
    <source>
        <strain evidence="3">M6</strain>
    </source>
</reference>
<reference evidence="3" key="1">
    <citation type="journal article" date="2017" name="Biotechnol. Biofuels">
        <title>Evaluation of environmental bacterial communities as a factor affecting the growth of duckweed Lemna minor.</title>
        <authorList>
            <person name="Ishizawa H."/>
            <person name="Kuroda M."/>
            <person name="Morikawa M."/>
            <person name="Ike M."/>
        </authorList>
    </citation>
    <scope>NUCLEOTIDE SEQUENCE [LARGE SCALE GENOMIC DNA]</scope>
    <source>
        <strain evidence="3">M6</strain>
    </source>
</reference>
<accession>A0A3G9FZQ7</accession>
<keyword evidence="1" id="KW-0732">Signal</keyword>
<proteinExistence type="predicted"/>
<evidence type="ECO:0000313" key="2">
    <source>
        <dbReference type="EMBL" id="BBF80520.1"/>
    </source>
</evidence>
<evidence type="ECO:0000313" key="3">
    <source>
        <dbReference type="Proteomes" id="UP000278756"/>
    </source>
</evidence>
<gene>
    <name evidence="2" type="ORF">EM6_1104</name>
</gene>